<protein>
    <recommendedName>
        <fullName evidence="1">Fido domain-containing protein</fullName>
    </recommendedName>
</protein>
<accession>A0A3B0S5T5</accession>
<dbReference type="Gene3D" id="1.10.3290.10">
    <property type="entry name" value="Fido-like domain"/>
    <property type="match status" value="1"/>
</dbReference>
<feature type="domain" description="Fido" evidence="1">
    <location>
        <begin position="58"/>
        <end position="132"/>
    </location>
</feature>
<dbReference type="AlphaFoldDB" id="A0A3B0S5T5"/>
<reference evidence="2" key="1">
    <citation type="submission" date="2018-06" db="EMBL/GenBank/DDBJ databases">
        <authorList>
            <person name="Zhirakovskaya E."/>
        </authorList>
    </citation>
    <scope>NUCLEOTIDE SEQUENCE</scope>
</reference>
<name>A0A3B0S5T5_9ZZZZ</name>
<dbReference type="NCBIfam" id="TIGR02613">
    <property type="entry name" value="mob_myst_B"/>
    <property type="match status" value="1"/>
</dbReference>
<feature type="non-terminal residue" evidence="2">
    <location>
        <position position="132"/>
    </location>
</feature>
<dbReference type="SUPFAM" id="SSF140931">
    <property type="entry name" value="Fic-like"/>
    <property type="match status" value="1"/>
</dbReference>
<dbReference type="InterPro" id="IPR003812">
    <property type="entry name" value="Fido"/>
</dbReference>
<dbReference type="InterPro" id="IPR036597">
    <property type="entry name" value="Fido-like_dom_sf"/>
</dbReference>
<gene>
    <name evidence="2" type="ORF">MNBD_ACTINO01-889</name>
</gene>
<sequence>MMPDPMVPVGDGHTSLAEEDRRGLIPSYISTRRELFEAEERNISQALLGRPPTVHQVLDDAYLRSLHHDMFGDVWDWAGHYRTRDTNIGVPFERIPGAVRSLVLDARTWVECDTYPHDELAVRFHHRLVAIH</sequence>
<organism evidence="2">
    <name type="scientific">hydrothermal vent metagenome</name>
    <dbReference type="NCBI Taxonomy" id="652676"/>
    <lineage>
        <taxon>unclassified sequences</taxon>
        <taxon>metagenomes</taxon>
        <taxon>ecological metagenomes</taxon>
    </lineage>
</organism>
<dbReference type="InterPro" id="IPR013436">
    <property type="entry name" value="Mobile_mystery_prot_B"/>
</dbReference>
<proteinExistence type="predicted"/>
<dbReference type="EMBL" id="UOEI01000048">
    <property type="protein sequence ID" value="VAV90695.1"/>
    <property type="molecule type" value="Genomic_DNA"/>
</dbReference>
<evidence type="ECO:0000313" key="2">
    <source>
        <dbReference type="EMBL" id="VAV90695.1"/>
    </source>
</evidence>
<evidence type="ECO:0000259" key="1">
    <source>
        <dbReference type="PROSITE" id="PS51459"/>
    </source>
</evidence>
<dbReference type="PROSITE" id="PS51459">
    <property type="entry name" value="FIDO"/>
    <property type="match status" value="1"/>
</dbReference>